<sequence length="107" mass="12325">MTENYYENIKNQFLVNDASLFRFGSIDDGGYYIRPNTLKTSQLLFSGGISSNLEFEYDTFRFNDGINIVMVDPTVSGPKLIFKGLARLFFKKPNNYVICLMHYSLII</sequence>
<protein>
    <submittedName>
        <fullName evidence="1">Uncharacterized protein</fullName>
    </submittedName>
</protein>
<organism evidence="1 2">
    <name type="scientific">Algibacter lectus</name>
    <dbReference type="NCBI Taxonomy" id="221126"/>
    <lineage>
        <taxon>Bacteria</taxon>
        <taxon>Pseudomonadati</taxon>
        <taxon>Bacteroidota</taxon>
        <taxon>Flavobacteriia</taxon>
        <taxon>Flavobacteriales</taxon>
        <taxon>Flavobacteriaceae</taxon>
        <taxon>Algibacter</taxon>
    </lineage>
</organism>
<reference evidence="1 2" key="1">
    <citation type="journal article" date="2014" name="Genome Announc.">
        <title>Draft Genome Sequences of Marine Flavobacterium Algibacter lectus Strains SS8 and NR4.</title>
        <authorList>
            <person name="Takatani N."/>
            <person name="Nakanishi M."/>
            <person name="Meirelles P."/>
            <person name="Mino S."/>
            <person name="Suda W."/>
            <person name="Oshima K."/>
            <person name="Hattori M."/>
            <person name="Ohkuma M."/>
            <person name="Hosokawa M."/>
            <person name="Miyashita K."/>
            <person name="Thompson F.L."/>
            <person name="Niwa A."/>
            <person name="Sawabe T."/>
            <person name="Sawabe T."/>
        </authorList>
    </citation>
    <scope>NUCLEOTIDE SEQUENCE [LARGE SCALE GENOMIC DNA]</scope>
    <source>
        <strain evidence="1 2">JCM 19300</strain>
    </source>
</reference>
<gene>
    <name evidence="1" type="ORF">JCM19300_4418</name>
</gene>
<accession>A0A090W1U8</accession>
<evidence type="ECO:0000313" key="2">
    <source>
        <dbReference type="Proteomes" id="UP000029644"/>
    </source>
</evidence>
<proteinExistence type="predicted"/>
<dbReference type="Proteomes" id="UP000029644">
    <property type="component" value="Unassembled WGS sequence"/>
</dbReference>
<name>A0A090W1U8_9FLAO</name>
<dbReference type="EMBL" id="BBNQ01000002">
    <property type="protein sequence ID" value="GAL61472.1"/>
    <property type="molecule type" value="Genomic_DNA"/>
</dbReference>
<comment type="caution">
    <text evidence="1">The sequence shown here is derived from an EMBL/GenBank/DDBJ whole genome shotgun (WGS) entry which is preliminary data.</text>
</comment>
<dbReference type="OrthoDB" id="6310850at2"/>
<dbReference type="AlphaFoldDB" id="A0A090W1U8"/>
<evidence type="ECO:0000313" key="1">
    <source>
        <dbReference type="EMBL" id="GAL61472.1"/>
    </source>
</evidence>
<dbReference type="RefSeq" id="WP_042503240.1">
    <property type="nucleotide sequence ID" value="NZ_BBNQ01000002.1"/>
</dbReference>